<keyword evidence="1" id="KW-1133">Transmembrane helix</keyword>
<evidence type="ECO:0000256" key="1">
    <source>
        <dbReference type="SAM" id="Phobius"/>
    </source>
</evidence>
<evidence type="ECO:0000313" key="2">
    <source>
        <dbReference type="EMBL" id="MFF5899604.1"/>
    </source>
</evidence>
<keyword evidence="1" id="KW-0812">Transmembrane</keyword>
<keyword evidence="1" id="KW-0472">Membrane</keyword>
<protein>
    <submittedName>
        <fullName evidence="2">Uncharacterized protein</fullName>
    </submittedName>
</protein>
<name>A0ABW6XCY1_9ACTN</name>
<gene>
    <name evidence="2" type="ORF">ACFY8O_27265</name>
</gene>
<organism evidence="2 3">
    <name type="scientific">Streptomyces argenteolus</name>
    <dbReference type="NCBI Taxonomy" id="67274"/>
    <lineage>
        <taxon>Bacteria</taxon>
        <taxon>Bacillati</taxon>
        <taxon>Actinomycetota</taxon>
        <taxon>Actinomycetes</taxon>
        <taxon>Kitasatosporales</taxon>
        <taxon>Streptomycetaceae</taxon>
        <taxon>Streptomyces</taxon>
    </lineage>
</organism>
<dbReference type="Proteomes" id="UP001602322">
    <property type="component" value="Unassembled WGS sequence"/>
</dbReference>
<feature type="transmembrane region" description="Helical" evidence="1">
    <location>
        <begin position="26"/>
        <end position="47"/>
    </location>
</feature>
<dbReference type="InterPro" id="IPR039708">
    <property type="entry name" value="MT1774/Rv1733c-like"/>
</dbReference>
<dbReference type="RefSeq" id="WP_387906788.1">
    <property type="nucleotide sequence ID" value="NZ_JBIBEG010000009.1"/>
</dbReference>
<reference evidence="2 3" key="1">
    <citation type="submission" date="2024-10" db="EMBL/GenBank/DDBJ databases">
        <title>The Natural Products Discovery Center: Release of the First 8490 Sequenced Strains for Exploring Actinobacteria Biosynthetic Diversity.</title>
        <authorList>
            <person name="Kalkreuter E."/>
            <person name="Kautsar S.A."/>
            <person name="Yang D."/>
            <person name="Bader C.D."/>
            <person name="Teijaro C.N."/>
            <person name="Fluegel L."/>
            <person name="Davis C.M."/>
            <person name="Simpson J.R."/>
            <person name="Lauterbach L."/>
            <person name="Steele A.D."/>
            <person name="Gui C."/>
            <person name="Meng S."/>
            <person name="Li G."/>
            <person name="Viehrig K."/>
            <person name="Ye F."/>
            <person name="Su P."/>
            <person name="Kiefer A.F."/>
            <person name="Nichols A."/>
            <person name="Cepeda A.J."/>
            <person name="Yan W."/>
            <person name="Fan B."/>
            <person name="Jiang Y."/>
            <person name="Adhikari A."/>
            <person name="Zheng C.-J."/>
            <person name="Schuster L."/>
            <person name="Cowan T.M."/>
            <person name="Smanski M.J."/>
            <person name="Chevrette M.G."/>
            <person name="De Carvalho L.P.S."/>
            <person name="Shen B."/>
        </authorList>
    </citation>
    <scope>NUCLEOTIDE SEQUENCE [LARGE SCALE GENOMIC DNA]</scope>
    <source>
        <strain evidence="2 3">NPDC012540</strain>
    </source>
</reference>
<proteinExistence type="predicted"/>
<evidence type="ECO:0000313" key="3">
    <source>
        <dbReference type="Proteomes" id="UP001602322"/>
    </source>
</evidence>
<sequence length="205" mass="22304">MTVRAVLGIRRWRHNPVCRPTDRHEAWVALVALLMMVLAAPVLGWVSGSLTDEALQRVVRSQHAQRHLTSAVVVRGASGGSLFAQDPETAVTEDTTRRSVVAGWRAPDGTARTGTVSTASEVTTPGTRIQIWTDREGRPAMRPMDAPTARTHAVLAGVGVAVLVGGLTEGVRRLVVWRMTLRRYERLDRAWAEVGPDWGRTGTGS</sequence>
<dbReference type="EMBL" id="JBIBEG010000009">
    <property type="protein sequence ID" value="MFF5899604.1"/>
    <property type="molecule type" value="Genomic_DNA"/>
</dbReference>
<keyword evidence="3" id="KW-1185">Reference proteome</keyword>
<accession>A0ABW6XCY1</accession>
<dbReference type="PANTHER" id="PTHR42305">
    <property type="entry name" value="MEMBRANE PROTEIN RV1733C-RELATED"/>
    <property type="match status" value="1"/>
</dbReference>
<comment type="caution">
    <text evidence="2">The sequence shown here is derived from an EMBL/GenBank/DDBJ whole genome shotgun (WGS) entry which is preliminary data.</text>
</comment>
<dbReference type="PANTHER" id="PTHR42305:SF1">
    <property type="entry name" value="MEMBRANE PROTEIN RV1733C-RELATED"/>
    <property type="match status" value="1"/>
</dbReference>